<dbReference type="InterPro" id="IPR005829">
    <property type="entry name" value="Sugar_transporter_CS"/>
</dbReference>
<dbReference type="EMBL" id="SPNW01000084">
    <property type="protein sequence ID" value="TIA86281.1"/>
    <property type="molecule type" value="Genomic_DNA"/>
</dbReference>
<dbReference type="NCBIfam" id="TIGR00879">
    <property type="entry name" value="SP"/>
    <property type="match status" value="1"/>
</dbReference>
<sequence length="568" mass="61541">MSNTKRFTEDDKKRFNGTVEHVEDADAESRKKLQFVDVDEQLVVAEGEEKAGHSLHCIRMCNSRCSWIHGECCVFPPAQSDYCTVWCYETGIIGSITVSVGNDLGGKPLAASNKEVITAMTTAGAFVCSIFAGALSDKIGRKWVLVISDICYCVGTVIFGASYSVAQAAVGRLILGFGVGFSSCIGPMYISEISPTRIRGKLVAINSVTITFGQMVSYGVGAGLLHAPEGWRIMLVIGAVPAIYQAIAIHFLPESPRYLLSHSHTEKAYNAFARVYENASKEELALKFDLLVANVDESVRVSQQSSTWQLYKSLVTVPKNARPLSLAMCLQAVQQLSGFNGLAYFAPTLFQQLGFENAPTGGLVIAATNFVFTGVGMFLIDRIGRRKLVVGVSAPGIILGCVWCIVSFYYLTESTNFRLADNGAYDSGRQIAVIIGFVAYVGFYAVGLGIVPWLQNELFSLDVRGVGTGIATSTCWGCNLAISESYLTMQESITPHGTFALFAGFVTLGWSYLLFCYPETAGLPLEEVQNLFIDGYNVRKSVVMSREKKRASRAAASKKDATLTPASV</sequence>
<evidence type="ECO:0000256" key="7">
    <source>
        <dbReference type="ARBA" id="ARBA00023136"/>
    </source>
</evidence>
<organism evidence="12 13">
    <name type="scientific">Wallemia hederae</name>
    <dbReference type="NCBI Taxonomy" id="1540922"/>
    <lineage>
        <taxon>Eukaryota</taxon>
        <taxon>Fungi</taxon>
        <taxon>Dikarya</taxon>
        <taxon>Basidiomycota</taxon>
        <taxon>Wallemiomycotina</taxon>
        <taxon>Wallemiomycetes</taxon>
        <taxon>Wallemiales</taxon>
        <taxon>Wallemiaceae</taxon>
        <taxon>Wallemia</taxon>
    </lineage>
</organism>
<dbReference type="PANTHER" id="PTHR48020">
    <property type="entry name" value="PROTON MYO-INOSITOL COTRANSPORTER"/>
    <property type="match status" value="1"/>
</dbReference>
<dbReference type="Gene3D" id="1.20.1250.20">
    <property type="entry name" value="MFS general substrate transporter like domains"/>
    <property type="match status" value="1"/>
</dbReference>
<feature type="transmembrane region" description="Helical" evidence="10">
    <location>
        <begin position="143"/>
        <end position="163"/>
    </location>
</feature>
<evidence type="ECO:0000256" key="10">
    <source>
        <dbReference type="SAM" id="Phobius"/>
    </source>
</evidence>
<keyword evidence="4" id="KW-1003">Cell membrane</keyword>
<comment type="caution">
    <text evidence="12">The sequence shown here is derived from an EMBL/GenBank/DDBJ whole genome shotgun (WGS) entry which is preliminary data.</text>
</comment>
<dbReference type="InterPro" id="IPR020846">
    <property type="entry name" value="MFS_dom"/>
</dbReference>
<dbReference type="PROSITE" id="PS00216">
    <property type="entry name" value="SUGAR_TRANSPORT_1"/>
    <property type="match status" value="2"/>
</dbReference>
<evidence type="ECO:0000256" key="5">
    <source>
        <dbReference type="ARBA" id="ARBA00022692"/>
    </source>
</evidence>
<feature type="transmembrane region" description="Helical" evidence="10">
    <location>
        <begin position="392"/>
        <end position="411"/>
    </location>
</feature>
<evidence type="ECO:0000256" key="1">
    <source>
        <dbReference type="ARBA" id="ARBA00004651"/>
    </source>
</evidence>
<proteinExistence type="inferred from homology"/>
<dbReference type="PROSITE" id="PS00217">
    <property type="entry name" value="SUGAR_TRANSPORT_2"/>
    <property type="match status" value="1"/>
</dbReference>
<keyword evidence="5 10" id="KW-0812">Transmembrane</keyword>
<comment type="similarity">
    <text evidence="2 9">Belongs to the major facilitator superfamily. Sugar transporter (TC 2.A.1.1) family.</text>
</comment>
<keyword evidence="6 10" id="KW-1133">Transmembrane helix</keyword>
<evidence type="ECO:0000256" key="8">
    <source>
        <dbReference type="ARBA" id="ARBA00049119"/>
    </source>
</evidence>
<dbReference type="Proteomes" id="UP000310189">
    <property type="component" value="Unassembled WGS sequence"/>
</dbReference>
<feature type="transmembrane region" description="Helical" evidence="10">
    <location>
        <begin position="431"/>
        <end position="454"/>
    </location>
</feature>
<name>A0A4T0FDM5_9BASI</name>
<evidence type="ECO:0000256" key="2">
    <source>
        <dbReference type="ARBA" id="ARBA00010992"/>
    </source>
</evidence>
<evidence type="ECO:0000256" key="9">
    <source>
        <dbReference type="RuleBase" id="RU003346"/>
    </source>
</evidence>
<dbReference type="PROSITE" id="PS50850">
    <property type="entry name" value="MFS"/>
    <property type="match status" value="1"/>
</dbReference>
<evidence type="ECO:0000313" key="12">
    <source>
        <dbReference type="EMBL" id="TIA86281.1"/>
    </source>
</evidence>
<dbReference type="GO" id="GO:0005886">
    <property type="term" value="C:plasma membrane"/>
    <property type="evidence" value="ECO:0007669"/>
    <property type="project" value="UniProtKB-SubCell"/>
</dbReference>
<dbReference type="SUPFAM" id="SSF103473">
    <property type="entry name" value="MFS general substrate transporter"/>
    <property type="match status" value="1"/>
</dbReference>
<dbReference type="Pfam" id="PF00083">
    <property type="entry name" value="Sugar_tr"/>
    <property type="match status" value="1"/>
</dbReference>
<accession>A0A4T0FDM5</accession>
<evidence type="ECO:0000256" key="4">
    <source>
        <dbReference type="ARBA" id="ARBA00022475"/>
    </source>
</evidence>
<evidence type="ECO:0000256" key="6">
    <source>
        <dbReference type="ARBA" id="ARBA00022989"/>
    </source>
</evidence>
<dbReference type="PRINTS" id="PR00171">
    <property type="entry name" value="SUGRTRNSPORT"/>
</dbReference>
<dbReference type="OrthoDB" id="6339427at2759"/>
<evidence type="ECO:0000259" key="11">
    <source>
        <dbReference type="PROSITE" id="PS50850"/>
    </source>
</evidence>
<dbReference type="GO" id="GO:1904679">
    <property type="term" value="P:myo-inositol import across plasma membrane"/>
    <property type="evidence" value="ECO:0007669"/>
    <property type="project" value="UniProtKB-ARBA"/>
</dbReference>
<feature type="domain" description="Major facilitator superfamily (MFS) profile" evidence="11">
    <location>
        <begin position="75"/>
        <end position="521"/>
    </location>
</feature>
<dbReference type="GO" id="GO:0005365">
    <property type="term" value="F:myo-inositol transmembrane transporter activity"/>
    <property type="evidence" value="ECO:0007669"/>
    <property type="project" value="UniProtKB-ARBA"/>
</dbReference>
<feature type="transmembrane region" description="Helical" evidence="10">
    <location>
        <begin position="231"/>
        <end position="252"/>
    </location>
</feature>
<dbReference type="InterPro" id="IPR003663">
    <property type="entry name" value="Sugar/inositol_transpt"/>
</dbReference>
<protein>
    <recommendedName>
        <fullName evidence="11">Major facilitator superfamily (MFS) profile domain-containing protein</fullName>
    </recommendedName>
</protein>
<dbReference type="PANTHER" id="PTHR48020:SF12">
    <property type="entry name" value="PROTON MYO-INOSITOL COTRANSPORTER"/>
    <property type="match status" value="1"/>
</dbReference>
<gene>
    <name evidence="12" type="ORF">E3P99_03727</name>
</gene>
<feature type="transmembrane region" description="Helical" evidence="10">
    <location>
        <begin position="169"/>
        <end position="190"/>
    </location>
</feature>
<feature type="transmembrane region" description="Helical" evidence="10">
    <location>
        <begin position="116"/>
        <end position="136"/>
    </location>
</feature>
<evidence type="ECO:0000256" key="3">
    <source>
        <dbReference type="ARBA" id="ARBA00022448"/>
    </source>
</evidence>
<feature type="transmembrane region" description="Helical" evidence="10">
    <location>
        <begin position="358"/>
        <end position="380"/>
    </location>
</feature>
<feature type="transmembrane region" description="Helical" evidence="10">
    <location>
        <begin position="202"/>
        <end position="225"/>
    </location>
</feature>
<keyword evidence="7 10" id="KW-0472">Membrane</keyword>
<evidence type="ECO:0000313" key="13">
    <source>
        <dbReference type="Proteomes" id="UP000310189"/>
    </source>
</evidence>
<comment type="subcellular location">
    <subcellularLocation>
        <location evidence="1">Cell membrane</location>
        <topology evidence="1">Multi-pass membrane protein</topology>
    </subcellularLocation>
</comment>
<comment type="catalytic activity">
    <reaction evidence="8">
        <text>myo-inositol(out) + H(+)(out) = myo-inositol(in) + H(+)(in)</text>
        <dbReference type="Rhea" id="RHEA:60364"/>
        <dbReference type="ChEBI" id="CHEBI:15378"/>
        <dbReference type="ChEBI" id="CHEBI:17268"/>
    </reaction>
</comment>
<keyword evidence="3 9" id="KW-0813">Transport</keyword>
<reference evidence="12 13" key="1">
    <citation type="submission" date="2019-03" db="EMBL/GenBank/DDBJ databases">
        <title>Sequencing 23 genomes of Wallemia ichthyophaga.</title>
        <authorList>
            <person name="Gostincar C."/>
        </authorList>
    </citation>
    <scope>NUCLEOTIDE SEQUENCE [LARGE SCALE GENOMIC DNA]</scope>
    <source>
        <strain evidence="12 13">EXF-5753</strain>
    </source>
</reference>
<dbReference type="InterPro" id="IPR050814">
    <property type="entry name" value="Myo-inositol_Transporter"/>
</dbReference>
<dbReference type="InterPro" id="IPR005828">
    <property type="entry name" value="MFS_sugar_transport-like"/>
</dbReference>
<dbReference type="FunFam" id="1.20.1250.20:FF:000073">
    <property type="entry name" value="MFS myo-inositol transporter, putative"/>
    <property type="match status" value="1"/>
</dbReference>
<dbReference type="InterPro" id="IPR036259">
    <property type="entry name" value="MFS_trans_sf"/>
</dbReference>
<feature type="transmembrane region" description="Helical" evidence="10">
    <location>
        <begin position="497"/>
        <end position="515"/>
    </location>
</feature>
<dbReference type="AlphaFoldDB" id="A0A4T0FDM5"/>
<keyword evidence="13" id="KW-1185">Reference proteome</keyword>